<dbReference type="EMBL" id="ABLK01000089">
    <property type="protein sequence ID" value="EDT41129.1"/>
    <property type="molecule type" value="Genomic_DNA"/>
</dbReference>
<keyword evidence="1" id="KW-1133">Transmembrane helix</keyword>
<evidence type="ECO:0000313" key="2">
    <source>
        <dbReference type="EMBL" id="EDT41129.1"/>
    </source>
</evidence>
<name>B1T5K3_9BURK</name>
<proteinExistence type="predicted"/>
<evidence type="ECO:0000313" key="3">
    <source>
        <dbReference type="Proteomes" id="UP000004814"/>
    </source>
</evidence>
<protein>
    <submittedName>
        <fullName evidence="2">Uncharacterized protein</fullName>
    </submittedName>
</protein>
<dbReference type="Proteomes" id="UP000004814">
    <property type="component" value="Unassembled WGS sequence"/>
</dbReference>
<keyword evidence="1" id="KW-0812">Transmembrane</keyword>
<gene>
    <name evidence="2" type="ORF">BamMEX5DRAFT_3069</name>
</gene>
<feature type="transmembrane region" description="Helical" evidence="1">
    <location>
        <begin position="15"/>
        <end position="36"/>
    </location>
</feature>
<accession>B1T5K3</accession>
<comment type="caution">
    <text evidence="2">The sequence shown here is derived from an EMBL/GenBank/DDBJ whole genome shotgun (WGS) entry which is preliminary data.</text>
</comment>
<evidence type="ECO:0000256" key="1">
    <source>
        <dbReference type="SAM" id="Phobius"/>
    </source>
</evidence>
<keyword evidence="1" id="KW-0472">Membrane</keyword>
<dbReference type="AlphaFoldDB" id="B1T5K3"/>
<reference evidence="2 3" key="1">
    <citation type="submission" date="2008-03" db="EMBL/GenBank/DDBJ databases">
        <title>Sequencing of the draft genome and assembly of Burkholderia ambifaria MEX-5.</title>
        <authorList>
            <consortium name="US DOE Joint Genome Institute (JGI-PGF)"/>
            <person name="Copeland A."/>
            <person name="Lucas S."/>
            <person name="Lapidus A."/>
            <person name="Glavina del Rio T."/>
            <person name="Dalin E."/>
            <person name="Tice H."/>
            <person name="Bruce D."/>
            <person name="Goodwin L."/>
            <person name="Pitluck S."/>
            <person name="Larimer F."/>
            <person name="Land M.L."/>
            <person name="Hauser L."/>
            <person name="Tiedje J."/>
            <person name="Richardson P."/>
        </authorList>
    </citation>
    <scope>NUCLEOTIDE SEQUENCE [LARGE SCALE GENOMIC DNA]</scope>
    <source>
        <strain evidence="2 3">MEX-5</strain>
    </source>
</reference>
<organism evidence="2 3">
    <name type="scientific">Burkholderia ambifaria MEX-5</name>
    <dbReference type="NCBI Taxonomy" id="396597"/>
    <lineage>
        <taxon>Bacteria</taxon>
        <taxon>Pseudomonadati</taxon>
        <taxon>Pseudomonadota</taxon>
        <taxon>Betaproteobacteria</taxon>
        <taxon>Burkholderiales</taxon>
        <taxon>Burkholderiaceae</taxon>
        <taxon>Burkholderia</taxon>
        <taxon>Burkholderia cepacia complex</taxon>
    </lineage>
</organism>
<sequence length="52" mass="5483">MITTSFERHIGRRDASIGCLVAAAYGSAGWVFFFTLMQGPGRAAGMAASQSE</sequence>